<comment type="caution">
    <text evidence="2">The sequence shown here is derived from an EMBL/GenBank/DDBJ whole genome shotgun (WGS) entry which is preliminary data.</text>
</comment>
<gene>
    <name evidence="2" type="ORF">B0H17DRAFT_1155325</name>
</gene>
<accession>A0AAD7AWE0</accession>
<name>A0AAD7AWE0_MYCRO</name>
<evidence type="ECO:0000313" key="3">
    <source>
        <dbReference type="Proteomes" id="UP001221757"/>
    </source>
</evidence>
<dbReference type="EMBL" id="JARKIE010001597">
    <property type="protein sequence ID" value="KAJ7601368.1"/>
    <property type="molecule type" value="Genomic_DNA"/>
</dbReference>
<feature type="non-terminal residue" evidence="2">
    <location>
        <position position="553"/>
    </location>
</feature>
<organism evidence="2 3">
    <name type="scientific">Mycena rosella</name>
    <name type="common">Pink bonnet</name>
    <name type="synonym">Agaricus rosellus</name>
    <dbReference type="NCBI Taxonomy" id="1033263"/>
    <lineage>
        <taxon>Eukaryota</taxon>
        <taxon>Fungi</taxon>
        <taxon>Dikarya</taxon>
        <taxon>Basidiomycota</taxon>
        <taxon>Agaricomycotina</taxon>
        <taxon>Agaricomycetes</taxon>
        <taxon>Agaricomycetidae</taxon>
        <taxon>Agaricales</taxon>
        <taxon>Marasmiineae</taxon>
        <taxon>Mycenaceae</taxon>
        <taxon>Mycena</taxon>
    </lineage>
</organism>
<proteinExistence type="predicted"/>
<sequence>MSEVQSHTLHCGTRVHHIRTATTCSKRLHHFSNTAPVPWFDVPGGQNCQRAGSSQRSGIKSPAGASRLSSVRSPAAPEGGVWSAGNVKPWSITAEDPSPLPAVKWSYCRWYSMQSGIRRLRESSCAHGKRREDRLVEFWFPPTLRLRSAGVFWNKLSRGMTSISSEERALSAQSTWKRGGSVRLHAVMSRWKCCDLRWKSHMKSKQHLAGCGSEPDLFAGVRSFSVSGRRRDQSSSIRICGLIGKAMRAVVRRDTPRVGECYARRYARVPRRGKEEQRTPHIGLEAGFAFVVRAIREKNLREYLNSLFQGNDSMQIHYKLNAIAVAKEPPVPRAMLEEYGGAGNRFVEVKWELGDYVIIKHCFCQEVDAVAFQDGGQLCGGYSGRVLSLLAASAETGGVHQPVFVHVRNEGHRKVPLRRQAPQETAFSLPCLTHPPSVMTKKQGKSKTGRGAVPRTYAGSLRSMAASKPPEEPAQRKSPQGDVAHTPVTASTAIANLPSTSESLCAVADDWQKNTIFGPLGLNRAAKIGQLNFSDEEEDGFYLGPMFLTDPTL</sequence>
<protein>
    <submittedName>
        <fullName evidence="2">Uncharacterized protein</fullName>
    </submittedName>
</protein>
<feature type="compositionally biased region" description="Polar residues" evidence="1">
    <location>
        <begin position="46"/>
        <end position="58"/>
    </location>
</feature>
<reference evidence="2" key="1">
    <citation type="submission" date="2023-03" db="EMBL/GenBank/DDBJ databases">
        <title>Massive genome expansion in bonnet fungi (Mycena s.s.) driven by repeated elements and novel gene families across ecological guilds.</title>
        <authorList>
            <consortium name="Lawrence Berkeley National Laboratory"/>
            <person name="Harder C.B."/>
            <person name="Miyauchi S."/>
            <person name="Viragh M."/>
            <person name="Kuo A."/>
            <person name="Thoen E."/>
            <person name="Andreopoulos B."/>
            <person name="Lu D."/>
            <person name="Skrede I."/>
            <person name="Drula E."/>
            <person name="Henrissat B."/>
            <person name="Morin E."/>
            <person name="Kohler A."/>
            <person name="Barry K."/>
            <person name="LaButti K."/>
            <person name="Morin E."/>
            <person name="Salamov A."/>
            <person name="Lipzen A."/>
            <person name="Mereny Z."/>
            <person name="Hegedus B."/>
            <person name="Baldrian P."/>
            <person name="Stursova M."/>
            <person name="Weitz H."/>
            <person name="Taylor A."/>
            <person name="Grigoriev I.V."/>
            <person name="Nagy L.G."/>
            <person name="Martin F."/>
            <person name="Kauserud H."/>
        </authorList>
    </citation>
    <scope>NUCLEOTIDE SEQUENCE</scope>
    <source>
        <strain evidence="2">CBHHK067</strain>
    </source>
</reference>
<evidence type="ECO:0000313" key="2">
    <source>
        <dbReference type="EMBL" id="KAJ7601368.1"/>
    </source>
</evidence>
<dbReference type="Proteomes" id="UP001221757">
    <property type="component" value="Unassembled WGS sequence"/>
</dbReference>
<dbReference type="AlphaFoldDB" id="A0AAD7AWE0"/>
<feature type="region of interest" description="Disordered" evidence="1">
    <location>
        <begin position="429"/>
        <end position="484"/>
    </location>
</feature>
<feature type="region of interest" description="Disordered" evidence="1">
    <location>
        <begin position="46"/>
        <end position="79"/>
    </location>
</feature>
<keyword evidence="3" id="KW-1185">Reference proteome</keyword>
<evidence type="ECO:0000256" key="1">
    <source>
        <dbReference type="SAM" id="MobiDB-lite"/>
    </source>
</evidence>